<evidence type="ECO:0000256" key="1">
    <source>
        <dbReference type="PIRSR" id="PIRSR601310-1"/>
    </source>
</evidence>
<gene>
    <name evidence="5" type="ORF">CWS72_22565</name>
</gene>
<protein>
    <submittedName>
        <fullName evidence="5">HIT family protein</fullName>
    </submittedName>
</protein>
<accession>A0A2N3PPE9</accession>
<dbReference type="EMBL" id="PIUM01000035">
    <property type="protein sequence ID" value="PKU22254.1"/>
    <property type="molecule type" value="Genomic_DNA"/>
</dbReference>
<dbReference type="PRINTS" id="PR00332">
    <property type="entry name" value="HISTRIAD"/>
</dbReference>
<evidence type="ECO:0000313" key="5">
    <source>
        <dbReference type="EMBL" id="PKU22254.1"/>
    </source>
</evidence>
<sequence>MIEHDCIFCRIVAGQSPSIPLYEDELTKAFMDINPVACGHALVISKLHAETILDIPAPVLAAVGATAQRIARAVDTALHPDGISIVQSNGPGAAQSVSHFHMHVLPRSFYDDLPMNWRLTPGERKVIEEAARTIRTALEI</sequence>
<proteinExistence type="predicted"/>
<dbReference type="Pfam" id="PF01230">
    <property type="entry name" value="HIT"/>
    <property type="match status" value="1"/>
</dbReference>
<dbReference type="PANTHER" id="PTHR46648:SF1">
    <property type="entry name" value="ADENOSINE 5'-MONOPHOSPHORAMIDASE HNT1"/>
    <property type="match status" value="1"/>
</dbReference>
<evidence type="ECO:0000256" key="3">
    <source>
        <dbReference type="PROSITE-ProRule" id="PRU00464"/>
    </source>
</evidence>
<evidence type="ECO:0000256" key="2">
    <source>
        <dbReference type="PIRSR" id="PIRSR601310-3"/>
    </source>
</evidence>
<dbReference type="CDD" id="cd01277">
    <property type="entry name" value="HINT_subgroup"/>
    <property type="match status" value="1"/>
</dbReference>
<feature type="domain" description="HIT" evidence="4">
    <location>
        <begin position="7"/>
        <end position="115"/>
    </location>
</feature>
<dbReference type="SUPFAM" id="SSF54197">
    <property type="entry name" value="HIT-like"/>
    <property type="match status" value="1"/>
</dbReference>
<dbReference type="InterPro" id="IPR039384">
    <property type="entry name" value="HINT"/>
</dbReference>
<dbReference type="RefSeq" id="WP_101252913.1">
    <property type="nucleotide sequence ID" value="NZ_PIUM01000035.1"/>
</dbReference>
<dbReference type="Gene3D" id="3.30.428.10">
    <property type="entry name" value="HIT-like"/>
    <property type="match status" value="1"/>
</dbReference>
<dbReference type="PANTHER" id="PTHR46648">
    <property type="entry name" value="HIT FAMILY PROTEIN 1"/>
    <property type="match status" value="1"/>
</dbReference>
<evidence type="ECO:0000313" key="6">
    <source>
        <dbReference type="Proteomes" id="UP000233293"/>
    </source>
</evidence>
<feature type="active site" description="Tele-AMP-histidine intermediate" evidence="1">
    <location>
        <position position="101"/>
    </location>
</feature>
<dbReference type="Proteomes" id="UP000233293">
    <property type="component" value="Unassembled WGS sequence"/>
</dbReference>
<organism evidence="5 6">
    <name type="scientific">Telmatospirillum siberiense</name>
    <dbReference type="NCBI Taxonomy" id="382514"/>
    <lineage>
        <taxon>Bacteria</taxon>
        <taxon>Pseudomonadati</taxon>
        <taxon>Pseudomonadota</taxon>
        <taxon>Alphaproteobacteria</taxon>
        <taxon>Rhodospirillales</taxon>
        <taxon>Rhodospirillaceae</taxon>
        <taxon>Telmatospirillum</taxon>
    </lineage>
</organism>
<dbReference type="InterPro" id="IPR036265">
    <property type="entry name" value="HIT-like_sf"/>
</dbReference>
<feature type="short sequence motif" description="Histidine triad motif" evidence="2 3">
    <location>
        <begin position="99"/>
        <end position="103"/>
    </location>
</feature>
<evidence type="ECO:0000259" key="4">
    <source>
        <dbReference type="PROSITE" id="PS51084"/>
    </source>
</evidence>
<name>A0A2N3PPE9_9PROT</name>
<reference evidence="6" key="1">
    <citation type="submission" date="2017-12" db="EMBL/GenBank/DDBJ databases">
        <title>Draft genome sequence of Telmatospirillum siberiense 26-4b1T, an acidotolerant peatland alphaproteobacterium potentially involved in sulfur cycling.</title>
        <authorList>
            <person name="Hausmann B."/>
            <person name="Pjevac P."/>
            <person name="Schreck K."/>
            <person name="Herbold C.W."/>
            <person name="Daims H."/>
            <person name="Wagner M."/>
            <person name="Pester M."/>
            <person name="Loy A."/>
        </authorList>
    </citation>
    <scope>NUCLEOTIDE SEQUENCE [LARGE SCALE GENOMIC DNA]</scope>
    <source>
        <strain evidence="6">26-4b1</strain>
    </source>
</reference>
<dbReference type="InterPro" id="IPR011146">
    <property type="entry name" value="HIT-like"/>
</dbReference>
<comment type="caution">
    <text evidence="5">The sequence shown here is derived from an EMBL/GenBank/DDBJ whole genome shotgun (WGS) entry which is preliminary data.</text>
</comment>
<dbReference type="GO" id="GO:0009117">
    <property type="term" value="P:nucleotide metabolic process"/>
    <property type="evidence" value="ECO:0007669"/>
    <property type="project" value="TreeGrafter"/>
</dbReference>
<dbReference type="GO" id="GO:0003824">
    <property type="term" value="F:catalytic activity"/>
    <property type="evidence" value="ECO:0007669"/>
    <property type="project" value="InterPro"/>
</dbReference>
<keyword evidence="6" id="KW-1185">Reference proteome</keyword>
<dbReference type="OrthoDB" id="9784774at2"/>
<dbReference type="PROSITE" id="PS51084">
    <property type="entry name" value="HIT_2"/>
    <property type="match status" value="1"/>
</dbReference>
<dbReference type="InterPro" id="IPR001310">
    <property type="entry name" value="Histidine_triad_HIT"/>
</dbReference>
<dbReference type="AlphaFoldDB" id="A0A2N3PPE9"/>